<feature type="region of interest" description="Disordered" evidence="1">
    <location>
        <begin position="1140"/>
        <end position="1164"/>
    </location>
</feature>
<dbReference type="InterPro" id="IPR000300">
    <property type="entry name" value="IPPc"/>
</dbReference>
<protein>
    <recommendedName>
        <fullName evidence="3">Inositol polyphosphate-related phosphatase domain-containing protein</fullName>
    </recommendedName>
</protein>
<dbReference type="Proteomes" id="UP000285060">
    <property type="component" value="Unassembled WGS sequence"/>
</dbReference>
<dbReference type="GO" id="GO:0004439">
    <property type="term" value="F:phosphatidylinositol-4,5-bisphosphate 5-phosphatase activity"/>
    <property type="evidence" value="ECO:0007669"/>
    <property type="project" value="TreeGrafter"/>
</dbReference>
<dbReference type="GO" id="GO:0046856">
    <property type="term" value="P:phosphatidylinositol dephosphorylation"/>
    <property type="evidence" value="ECO:0007669"/>
    <property type="project" value="InterPro"/>
</dbReference>
<feature type="transmembrane region" description="Helical" evidence="2">
    <location>
        <begin position="1021"/>
        <end position="1044"/>
    </location>
</feature>
<dbReference type="Gene3D" id="1.20.1070.10">
    <property type="entry name" value="Rhodopsin 7-helix transmembrane proteins"/>
    <property type="match status" value="1"/>
</dbReference>
<evidence type="ECO:0000256" key="1">
    <source>
        <dbReference type="SAM" id="MobiDB-lite"/>
    </source>
</evidence>
<feature type="transmembrane region" description="Helical" evidence="2">
    <location>
        <begin position="1191"/>
        <end position="1208"/>
    </location>
</feature>
<feature type="domain" description="Inositol polyphosphate-related phosphatase" evidence="3">
    <location>
        <begin position="1255"/>
        <end position="1643"/>
    </location>
</feature>
<dbReference type="VEuPathDB" id="FungiDB:H310_11011"/>
<feature type="transmembrane region" description="Helical" evidence="2">
    <location>
        <begin position="900"/>
        <end position="920"/>
    </location>
</feature>
<accession>A0A3R6YZ63</accession>
<evidence type="ECO:0000313" key="5">
    <source>
        <dbReference type="Proteomes" id="UP000285060"/>
    </source>
</evidence>
<comment type="caution">
    <text evidence="4">The sequence shown here is derived from an EMBL/GenBank/DDBJ whole genome shotgun (WGS) entry which is preliminary data.</text>
</comment>
<sequence>SNILTNMHLQSIDNEFDCHLMAHHTIFMGDLNYRLTALDATPDHILNMVTTIVNSSQHLLQHSARMLDMLPTSTTSSRYSMSVAGYPALKGSVSESSGTTDVYFLTESPSAVLGNGPHHATTAITTLHADANARLLHADSPMASAPAAAFSPHLSWPSLLLHDELKQCMDDGVILADFHEAMIAFPPTYRRVLGRMLDVRELTSFAHVAQLYTTVLGDGKVRVPSYTDRILYHSLPAVRNRITCAQYTSAEYIETSDHKPVSCVFTVDKSSATLSPHSMPRGVVEGRKVLYSVQLTQLSVRWGPALEDFEASESECDMAAPSKGDASHDSFSSELSQATTMSGTVKPGMVFGTTPWSPMRRLTYPYAEERNLMEVADNLLFTSGKSTALKPTWKLNAWSTLARHGLRHSIALPPRRPLHMALNFIVPSGTTAGQGVISLTEAIHRAGRKVDFVATLTVGGRRTGEVTGKLCVNRGVNLIGLGRTSNKGAVGFAFRYHNLTFAVLTCHLASDSTVRRSKIKKRHQDGSNILTNMHLQSIDNEFDCHLMAHHTIFMGDLNYRLTALDATPDHILNLIASVANHVVAMSPHSSSTSSIPNVNEVSWRSLMEHDELKLSMDDGQIFHDFDEAMIAFPPTYRRVVGQHLDVRAPLSPAHLANNLYTTDLGEGKIRVPSYTDRILFHSLPGLRDRLACIYYSSAEFIGTSDHKPVSCAFQVYVDKKSQSPRHALPADVATSCTSVDSSTTTHATVYLSNMSLHLGPALEKFIGSDGEASDDEFAEERKLGELADQLVFQTNKHRKFRSTTKVTAWSLVAEYGLKQSVVLVPRKVLHVALNFVLPSGATAGQCVISLTEASYRNGRYVDFVAALTIGGRRTGDILSILGCLYILFRVAVCRSDKRDVSLLLVATLAAIELVVCIAKLPALDFASLEKDSTGGNSSSTNTSYYRVNSTANGTPSSFNVLCQVQAYLLDVGMLQGSSLLHVQFARSHVECAAVLWNACIAYNLLRWVVYRDSEEKLQSRFWVYFFGTSLFCVAWGLTGALPIWSYQNFTPQSSLFGFSRFYCWMKFPVYILYRFVPFVVLTLLFMVAVVIKVRKVVAYRARRLSAIPSVADPVATKIQRMLLYYVMVLEAALDDDDTYGGHPGRGTKGSGSTRNPTTSSPTVSSEHSTFMQVLAVASEVLVNLQGLVRRLWTWLTVIPGFVIAIIYHRCTAPHRQKALSVQFGEESAFDHGASSVFLEDARSCASASYATHAANVSRIFATTFNMAEGPVPPDDQLEMWIPTGHDIYVIGVQECLDLRGLRHAVVSHLQRVNGKEFVEYGREIGRTETLLGYHGFIAITVYVAAEDVHAGHFHMHLNATSKVNRGKNLIGLGRASNKGAVGFAFRYHNLTFAVLTCHLASDSTSKIKKRHQDGSNILTNMHLQSIDNEFDCHLMAHHTIFMGDLNYRLTALDATPDRILNMIAAPDMEPAGASSYVLANTPSSKGEPAAILDTRPSCIRVPSDDRHDAMSSTPSIASSSAASMSWRHLLEHDELKQCMDEGVIFTDFDEAQITFPPTYRRVLHRMLNPHAVATTTDIADLYTTVLTDGRVRVPSYTDRILYHSLPNLQDRFACVQYTSAEYIGTSDHKPVSCVFEVVVEKGPSAGAAAMAPHTSLLPCNVRGTPVKALTVHLTCLELTWGPVLEKFMTDNGDDDWSVSDDDGSSSHGGRAYSVASWSGAPFQSANTTPKPIMEGLPVPPSSTVHGNRLRVRSLFPLPCEDDFAEERKLAELADHFQGPFSTRNERKLVPAWKLSPWKTLADHGLKQTVVLPASRRHVHVALSFILPSGFSAGQCVVSLMDASHRMGRQVDFEAVVTLGGRRAGLLAGKVSLFVDAAVAMDVAQ</sequence>
<feature type="transmembrane region" description="Helical" evidence="2">
    <location>
        <begin position="877"/>
        <end position="893"/>
    </location>
</feature>
<dbReference type="PANTHER" id="PTHR11200:SF275">
    <property type="entry name" value="LD06095P"/>
    <property type="match status" value="1"/>
</dbReference>
<dbReference type="SUPFAM" id="SSF56219">
    <property type="entry name" value="DNase I-like"/>
    <property type="match status" value="3"/>
</dbReference>
<gene>
    <name evidence="4" type="ORF">DYB32_008478</name>
</gene>
<dbReference type="InterPro" id="IPR046985">
    <property type="entry name" value="IP5"/>
</dbReference>
<feature type="transmembrane region" description="Helical" evidence="2">
    <location>
        <begin position="1071"/>
        <end position="1093"/>
    </location>
</feature>
<dbReference type="SMART" id="SM00128">
    <property type="entry name" value="IPPc"/>
    <property type="match status" value="2"/>
</dbReference>
<keyword evidence="5" id="KW-1185">Reference proteome</keyword>
<feature type="compositionally biased region" description="Polar residues" evidence="1">
    <location>
        <begin position="1150"/>
        <end position="1164"/>
    </location>
</feature>
<dbReference type="InterPro" id="IPR036691">
    <property type="entry name" value="Endo/exonu/phosph_ase_sf"/>
</dbReference>
<organism evidence="4 5">
    <name type="scientific">Aphanomyces invadans</name>
    <dbReference type="NCBI Taxonomy" id="157072"/>
    <lineage>
        <taxon>Eukaryota</taxon>
        <taxon>Sar</taxon>
        <taxon>Stramenopiles</taxon>
        <taxon>Oomycota</taxon>
        <taxon>Saprolegniomycetes</taxon>
        <taxon>Saprolegniales</taxon>
        <taxon>Verrucalvaceae</taxon>
        <taxon>Aphanomyces</taxon>
    </lineage>
</organism>
<feature type="transmembrane region" description="Helical" evidence="2">
    <location>
        <begin position="987"/>
        <end position="1009"/>
    </location>
</feature>
<reference evidence="4 5" key="1">
    <citation type="submission" date="2018-08" db="EMBL/GenBank/DDBJ databases">
        <title>Aphanomyces genome sequencing and annotation.</title>
        <authorList>
            <person name="Minardi D."/>
            <person name="Oidtmann B."/>
            <person name="Van Der Giezen M."/>
            <person name="Studholme D.J."/>
        </authorList>
    </citation>
    <scope>NUCLEOTIDE SEQUENCE [LARGE SCALE GENOMIC DNA]</scope>
    <source>
        <strain evidence="4 5">NJM0002</strain>
    </source>
</reference>
<keyword evidence="2" id="KW-0472">Membrane</keyword>
<feature type="domain" description="Inositol polyphosphate-related phosphatase" evidence="3">
    <location>
        <begin position="373"/>
        <end position="721"/>
    </location>
</feature>
<dbReference type="Gene3D" id="3.60.10.10">
    <property type="entry name" value="Endonuclease/exonuclease/phosphatase"/>
    <property type="match status" value="3"/>
</dbReference>
<keyword evidence="2" id="KW-0812">Transmembrane</keyword>
<dbReference type="VEuPathDB" id="FungiDB:H310_11010"/>
<evidence type="ECO:0000259" key="3">
    <source>
        <dbReference type="SMART" id="SM00128"/>
    </source>
</evidence>
<keyword evidence="2" id="KW-1133">Transmembrane helix</keyword>
<evidence type="ECO:0000313" key="4">
    <source>
        <dbReference type="EMBL" id="RHY25189.1"/>
    </source>
</evidence>
<name>A0A3R6YZ63_9STRA</name>
<evidence type="ECO:0000256" key="2">
    <source>
        <dbReference type="SAM" id="Phobius"/>
    </source>
</evidence>
<dbReference type="Pfam" id="PF22669">
    <property type="entry name" value="Exo_endo_phos2"/>
    <property type="match status" value="4"/>
</dbReference>
<dbReference type="PANTHER" id="PTHR11200">
    <property type="entry name" value="INOSITOL 5-PHOSPHATASE"/>
    <property type="match status" value="1"/>
</dbReference>
<feature type="non-terminal residue" evidence="4">
    <location>
        <position position="1"/>
    </location>
</feature>
<proteinExistence type="predicted"/>
<dbReference type="EMBL" id="QUSY01001372">
    <property type="protein sequence ID" value="RHY25189.1"/>
    <property type="molecule type" value="Genomic_DNA"/>
</dbReference>